<dbReference type="SUPFAM" id="SSF50129">
    <property type="entry name" value="GroES-like"/>
    <property type="match status" value="1"/>
</dbReference>
<protein>
    <recommendedName>
        <fullName evidence="4">Alcohol dehydrogenase-like C-terminal domain-containing protein</fullName>
    </recommendedName>
</protein>
<dbReference type="GO" id="GO:0051903">
    <property type="term" value="F:S-(hydroxymethyl)glutathione dehydrogenase [NAD(P)+] activity"/>
    <property type="evidence" value="ECO:0007669"/>
    <property type="project" value="TreeGrafter"/>
</dbReference>
<proteinExistence type="predicted"/>
<dbReference type="Gene3D" id="3.90.180.10">
    <property type="entry name" value="Medium-chain alcohol dehydrogenases, catalytic domain"/>
    <property type="match status" value="1"/>
</dbReference>
<evidence type="ECO:0000256" key="2">
    <source>
        <dbReference type="ARBA" id="ARBA00022723"/>
    </source>
</evidence>
<dbReference type="InterPro" id="IPR036291">
    <property type="entry name" value="NAD(P)-bd_dom_sf"/>
</dbReference>
<evidence type="ECO:0000259" key="4">
    <source>
        <dbReference type="Pfam" id="PF00107"/>
    </source>
</evidence>
<dbReference type="InterPro" id="IPR013149">
    <property type="entry name" value="ADH-like_C"/>
</dbReference>
<evidence type="ECO:0000256" key="3">
    <source>
        <dbReference type="ARBA" id="ARBA00022833"/>
    </source>
</evidence>
<dbReference type="Pfam" id="PF00107">
    <property type="entry name" value="ADH_zinc_N"/>
    <property type="match status" value="1"/>
</dbReference>
<comment type="subunit">
    <text evidence="1">Homodimer.</text>
</comment>
<feature type="domain" description="Alcohol dehydrogenase-like C-terminal" evidence="4">
    <location>
        <begin position="6"/>
        <end position="90"/>
    </location>
</feature>
<evidence type="ECO:0000313" key="6">
    <source>
        <dbReference type="Proteomes" id="UP001162972"/>
    </source>
</evidence>
<dbReference type="InterPro" id="IPR011032">
    <property type="entry name" value="GroES-like_sf"/>
</dbReference>
<keyword evidence="2" id="KW-0479">Metal-binding</keyword>
<gene>
    <name evidence="5" type="ORF">OIU84_007057</name>
</gene>
<name>A0AAD6K0Q6_9ROSI</name>
<dbReference type="EMBL" id="JAPFFJ010000013">
    <property type="protein sequence ID" value="KAJ6414363.1"/>
    <property type="molecule type" value="Genomic_DNA"/>
</dbReference>
<dbReference type="GO" id="GO:0046294">
    <property type="term" value="P:formaldehyde catabolic process"/>
    <property type="evidence" value="ECO:0007669"/>
    <property type="project" value="TreeGrafter"/>
</dbReference>
<keyword evidence="6" id="KW-1185">Reference proteome</keyword>
<evidence type="ECO:0000256" key="1">
    <source>
        <dbReference type="ARBA" id="ARBA00011738"/>
    </source>
</evidence>
<organism evidence="5 6">
    <name type="scientific">Salix udensis</name>
    <dbReference type="NCBI Taxonomy" id="889485"/>
    <lineage>
        <taxon>Eukaryota</taxon>
        <taxon>Viridiplantae</taxon>
        <taxon>Streptophyta</taxon>
        <taxon>Embryophyta</taxon>
        <taxon>Tracheophyta</taxon>
        <taxon>Spermatophyta</taxon>
        <taxon>Magnoliopsida</taxon>
        <taxon>eudicotyledons</taxon>
        <taxon>Gunneridae</taxon>
        <taxon>Pentapetalae</taxon>
        <taxon>rosids</taxon>
        <taxon>fabids</taxon>
        <taxon>Malpighiales</taxon>
        <taxon>Salicaceae</taxon>
        <taxon>Saliceae</taxon>
        <taxon>Salix</taxon>
    </lineage>
</organism>
<dbReference type="SUPFAM" id="SSF51735">
    <property type="entry name" value="NAD(P)-binding Rossmann-fold domains"/>
    <property type="match status" value="1"/>
</dbReference>
<dbReference type="PANTHER" id="PTHR43880">
    <property type="entry name" value="ALCOHOL DEHYDROGENASE"/>
    <property type="match status" value="1"/>
</dbReference>
<dbReference type="GO" id="GO:0008270">
    <property type="term" value="F:zinc ion binding"/>
    <property type="evidence" value="ECO:0007669"/>
    <property type="project" value="TreeGrafter"/>
</dbReference>
<dbReference type="Gene3D" id="3.40.50.720">
    <property type="entry name" value="NAD(P)-binding Rossmann-like Domain"/>
    <property type="match status" value="1"/>
</dbReference>
<dbReference type="AlphaFoldDB" id="A0AAD6K0Q6"/>
<reference evidence="5 6" key="1">
    <citation type="journal article" date="2023" name="Int. J. Mol. Sci.">
        <title>De Novo Assembly and Annotation of 11 Diverse Shrub Willow (Salix) Genomes Reveals Novel Gene Organization in Sex-Linked Regions.</title>
        <authorList>
            <person name="Hyden B."/>
            <person name="Feng K."/>
            <person name="Yates T.B."/>
            <person name="Jawdy S."/>
            <person name="Cereghino C."/>
            <person name="Smart L.B."/>
            <person name="Muchero W."/>
        </authorList>
    </citation>
    <scope>NUCLEOTIDE SEQUENCE [LARGE SCALE GENOMIC DNA]</scope>
    <source>
        <tissue evidence="5">Shoot tip</tissue>
    </source>
</reference>
<dbReference type="GO" id="GO:0005829">
    <property type="term" value="C:cytosol"/>
    <property type="evidence" value="ECO:0007669"/>
    <property type="project" value="TreeGrafter"/>
</dbReference>
<sequence length="134" mass="14972">MFSFYHVEQVINEMTGGGADFCFECVGLASLMEQAYASCRKGWGKTIILGVEKPGSQITFQCSDVVLGGRTLMGSLFGGLKAKSDIPILLKRYMDKELELDKFVTHEVSFEDINKAFDLLLEGKSIRCVIWMDK</sequence>
<evidence type="ECO:0000313" key="5">
    <source>
        <dbReference type="EMBL" id="KAJ6414363.1"/>
    </source>
</evidence>
<accession>A0AAD6K0Q6</accession>
<dbReference type="PANTHER" id="PTHR43880:SF7">
    <property type="entry name" value="ALCOHOL DEHYDROGENASE-LIKE 7"/>
    <property type="match status" value="1"/>
</dbReference>
<keyword evidence="3" id="KW-0862">Zinc</keyword>
<dbReference type="Proteomes" id="UP001162972">
    <property type="component" value="Chromosome 5"/>
</dbReference>
<comment type="caution">
    <text evidence="5">The sequence shown here is derived from an EMBL/GenBank/DDBJ whole genome shotgun (WGS) entry which is preliminary data.</text>
</comment>